<dbReference type="PANTHER" id="PTHR37326:SF1">
    <property type="entry name" value="BLL3975 PROTEIN"/>
    <property type="match status" value="1"/>
</dbReference>
<feature type="signal peptide" evidence="1">
    <location>
        <begin position="1"/>
        <end position="27"/>
    </location>
</feature>
<proteinExistence type="predicted"/>
<organism evidence="2 3">
    <name type="scientific">Clostridium symbiosum</name>
    <name type="common">Bacteroides symbiosus</name>
    <dbReference type="NCBI Taxonomy" id="1512"/>
    <lineage>
        <taxon>Bacteria</taxon>
        <taxon>Bacillati</taxon>
        <taxon>Bacillota</taxon>
        <taxon>Clostridia</taxon>
        <taxon>Lachnospirales</taxon>
        <taxon>Lachnospiraceae</taxon>
        <taxon>Otoolea</taxon>
    </lineage>
</organism>
<dbReference type="GO" id="GO:0016788">
    <property type="term" value="F:hydrolase activity, acting on ester bonds"/>
    <property type="evidence" value="ECO:0007669"/>
    <property type="project" value="InterPro"/>
</dbReference>
<sequence>MKKNHITAAVCLAAALAVTVVTGLNFASLKDLGEIKPGDGVTGTKMLSEYFDGIKGSSMDTEVYILEGEKPGGKVLILGGTHGNEPAGYLAAITFIENAKVEEGTVYVIPYTNRSGMTHNDPQEASPQYLNITTPSGVRKFRYGSRASNPVDQWPDPDVYVHAASGQQLSGSETRNINRAYPGRPDGNPTEQAAYAIAELIRAEDINETFDLHEASPEYPVINATVSHEKGMSLAAAGMMELTLGGIQMSLEPSPVNLHGLTHRELGDYTDTIPLLMETANASQGRLRGATNEALALTGKDKAYVKSAKLGFLYVPYDENGHPIEERVGRHLQGVIEYTNAYNQLYPDKPVVFSGVPTYTELFLSSDGTDLGGTRLGSYLN</sequence>
<dbReference type="RefSeq" id="WP_003498129.1">
    <property type="nucleotide sequence ID" value="NZ_CABKPP010000001.1"/>
</dbReference>
<reference evidence="2" key="1">
    <citation type="journal article" date="2022" name="Cell Host Microbe">
        <title>Colonization of the live biotherapeutic product VE303 and modulation of the microbiota and metabolites in healthy volunteers.</title>
        <authorList>
            <person name="Dsouza M."/>
            <person name="Menon R."/>
            <person name="Crossette E."/>
            <person name="Bhattarai S.K."/>
            <person name="Schneider J."/>
            <person name="Kim Y.G."/>
            <person name="Reddy S."/>
            <person name="Caballero S."/>
            <person name="Felix C."/>
            <person name="Cornacchione L."/>
            <person name="Hendrickson J."/>
            <person name="Watson A.R."/>
            <person name="Minot S.S."/>
            <person name="Greenfield N."/>
            <person name="Schopf L."/>
            <person name="Szabady R."/>
            <person name="Patarroyo J."/>
            <person name="Smith W."/>
            <person name="Harrison P."/>
            <person name="Kuijper E.J."/>
            <person name="Kelly C.P."/>
            <person name="Olle B."/>
            <person name="Bobilev D."/>
            <person name="Silber J.L."/>
            <person name="Bucci V."/>
            <person name="Roberts B."/>
            <person name="Faith J."/>
            <person name="Norman J.M."/>
        </authorList>
    </citation>
    <scope>NUCLEOTIDE SEQUENCE</scope>
    <source>
        <strain evidence="2">VE303-04</strain>
    </source>
</reference>
<evidence type="ECO:0000313" key="2">
    <source>
        <dbReference type="EMBL" id="MCK0088952.1"/>
    </source>
</evidence>
<protein>
    <submittedName>
        <fullName evidence="2">Succinylglutamate desuccinylase/aspartoacylase family protein</fullName>
    </submittedName>
</protein>
<evidence type="ECO:0000313" key="3">
    <source>
        <dbReference type="Proteomes" id="UP001203136"/>
    </source>
</evidence>
<name>A0AAW5FB29_CLOSY</name>
<dbReference type="AlphaFoldDB" id="A0AAW5FB29"/>
<keyword evidence="1" id="KW-0732">Signal</keyword>
<dbReference type="GO" id="GO:0046872">
    <property type="term" value="F:metal ion binding"/>
    <property type="evidence" value="ECO:0007669"/>
    <property type="project" value="UniProtKB-KW"/>
</dbReference>
<dbReference type="Gene3D" id="3.40.630.10">
    <property type="entry name" value="Zn peptidases"/>
    <property type="match status" value="2"/>
</dbReference>
<feature type="chain" id="PRO_5043531881" evidence="1">
    <location>
        <begin position="28"/>
        <end position="381"/>
    </location>
</feature>
<dbReference type="SUPFAM" id="SSF53187">
    <property type="entry name" value="Zn-dependent exopeptidases"/>
    <property type="match status" value="1"/>
</dbReference>
<comment type="caution">
    <text evidence="2">The sequence shown here is derived from an EMBL/GenBank/DDBJ whole genome shotgun (WGS) entry which is preliminary data.</text>
</comment>
<gene>
    <name evidence="2" type="ORF">K5I21_24415</name>
</gene>
<dbReference type="InterPro" id="IPR053138">
    <property type="entry name" value="N-alpha-Ac-DABA_deacetylase"/>
</dbReference>
<dbReference type="EMBL" id="JAINVB010000002">
    <property type="protein sequence ID" value="MCK0088952.1"/>
    <property type="molecule type" value="Genomic_DNA"/>
</dbReference>
<accession>A0AAW5FB29</accession>
<evidence type="ECO:0000256" key="1">
    <source>
        <dbReference type="SAM" id="SignalP"/>
    </source>
</evidence>
<dbReference type="Proteomes" id="UP001203136">
    <property type="component" value="Unassembled WGS sequence"/>
</dbReference>
<dbReference type="PANTHER" id="PTHR37326">
    <property type="entry name" value="BLL3975 PROTEIN"/>
    <property type="match status" value="1"/>
</dbReference>